<evidence type="ECO:0000313" key="1">
    <source>
        <dbReference type="EMBL" id="GCA62035.1"/>
    </source>
</evidence>
<dbReference type="Proteomes" id="UP000265618">
    <property type="component" value="Unassembled WGS sequence"/>
</dbReference>
<protein>
    <submittedName>
        <fullName evidence="1">Uncharacterized protein</fullName>
    </submittedName>
</protein>
<accession>A0A391NJ31</accession>
<feature type="non-terminal residue" evidence="1">
    <location>
        <position position="1"/>
    </location>
</feature>
<reference evidence="1 2" key="1">
    <citation type="journal article" date="2018" name="PLoS ONE">
        <title>The draft genome of Kipferlia bialata reveals reductive genome evolution in fornicate parasites.</title>
        <authorList>
            <person name="Tanifuji G."/>
            <person name="Takabayashi S."/>
            <person name="Kume K."/>
            <person name="Takagi M."/>
            <person name="Nakayama T."/>
            <person name="Kamikawa R."/>
            <person name="Inagaki Y."/>
            <person name="Hashimoto T."/>
        </authorList>
    </citation>
    <scope>NUCLEOTIDE SEQUENCE [LARGE SCALE GENOMIC DNA]</scope>
    <source>
        <strain evidence="1">NY0173</strain>
    </source>
</reference>
<comment type="caution">
    <text evidence="1">The sequence shown here is derived from an EMBL/GenBank/DDBJ whole genome shotgun (WGS) entry which is preliminary data.</text>
</comment>
<dbReference type="AlphaFoldDB" id="A0A391NJ31"/>
<sequence length="50" mass="5589">MIGRSSLFTPKMSPSRDEIKRDLVTLLKGHSMLASVERESLLRDCLSDPA</sequence>
<dbReference type="EMBL" id="BDIP01000096">
    <property type="protein sequence ID" value="GCA62035.1"/>
    <property type="molecule type" value="Genomic_DNA"/>
</dbReference>
<proteinExistence type="predicted"/>
<organism evidence="1 2">
    <name type="scientific">Kipferlia bialata</name>
    <dbReference type="NCBI Taxonomy" id="797122"/>
    <lineage>
        <taxon>Eukaryota</taxon>
        <taxon>Metamonada</taxon>
        <taxon>Carpediemonas-like organisms</taxon>
        <taxon>Kipferlia</taxon>
    </lineage>
</organism>
<name>A0A391NJ31_9EUKA</name>
<evidence type="ECO:0000313" key="2">
    <source>
        <dbReference type="Proteomes" id="UP000265618"/>
    </source>
</evidence>
<gene>
    <name evidence="1" type="ORF">KIPB_000776</name>
</gene>
<keyword evidence="2" id="KW-1185">Reference proteome</keyword>